<dbReference type="EMBL" id="JAJOMB010000003">
    <property type="protein sequence ID" value="MCD5310798.1"/>
    <property type="molecule type" value="Genomic_DNA"/>
</dbReference>
<evidence type="ECO:0000256" key="1">
    <source>
        <dbReference type="SAM" id="MobiDB-lite"/>
    </source>
</evidence>
<gene>
    <name evidence="2" type="ORF">LR394_07825</name>
</gene>
<proteinExistence type="predicted"/>
<comment type="caution">
    <text evidence="2">The sequence shown here is derived from an EMBL/GenBank/DDBJ whole genome shotgun (WGS) entry which is preliminary data.</text>
</comment>
<sequence>MAEQQQAPVDDRPATFAEGVPVPTVVPETPGAVSVEAPTDEETWIEFNTYEVLADLYVDGARAVNKGGKVPASHKMVPMWEAHGLIRRINHAPAPAPAAEAGKSTPTAAEEPPQPANPEAARRARRERDS</sequence>
<dbReference type="RefSeq" id="WP_231439974.1">
    <property type="nucleotide sequence ID" value="NZ_JAJOMB010000003.1"/>
</dbReference>
<protein>
    <submittedName>
        <fullName evidence="2">Uncharacterized protein</fullName>
    </submittedName>
</protein>
<name>A0A9X1SY82_9ACTN</name>
<organism evidence="2 3">
    <name type="scientific">Kineosporia babensis</name>
    <dbReference type="NCBI Taxonomy" id="499548"/>
    <lineage>
        <taxon>Bacteria</taxon>
        <taxon>Bacillati</taxon>
        <taxon>Actinomycetota</taxon>
        <taxon>Actinomycetes</taxon>
        <taxon>Kineosporiales</taxon>
        <taxon>Kineosporiaceae</taxon>
        <taxon>Kineosporia</taxon>
    </lineage>
</organism>
<feature type="compositionally biased region" description="Basic and acidic residues" evidence="1">
    <location>
        <begin position="120"/>
        <end position="130"/>
    </location>
</feature>
<reference evidence="2" key="1">
    <citation type="submission" date="2021-11" db="EMBL/GenBank/DDBJ databases">
        <title>Streptomyces corallinus and Kineosporia corallina sp. nov., two new coral-derived marine actinobacteria.</title>
        <authorList>
            <person name="Buangrab K."/>
            <person name="Sutthacheep M."/>
            <person name="Yeemin T."/>
            <person name="Harunari E."/>
            <person name="Igarashi Y."/>
            <person name="Sripreechasak P."/>
            <person name="Kanchanasin P."/>
            <person name="Tanasupawat S."/>
            <person name="Phongsopitanun W."/>
        </authorList>
    </citation>
    <scope>NUCLEOTIDE SEQUENCE</scope>
    <source>
        <strain evidence="2">JCM 31032</strain>
    </source>
</reference>
<feature type="compositionally biased region" description="Low complexity" evidence="1">
    <location>
        <begin position="17"/>
        <end position="32"/>
    </location>
</feature>
<evidence type="ECO:0000313" key="3">
    <source>
        <dbReference type="Proteomes" id="UP001138997"/>
    </source>
</evidence>
<evidence type="ECO:0000313" key="2">
    <source>
        <dbReference type="EMBL" id="MCD5310798.1"/>
    </source>
</evidence>
<keyword evidence="3" id="KW-1185">Reference proteome</keyword>
<dbReference type="Proteomes" id="UP001138997">
    <property type="component" value="Unassembled WGS sequence"/>
</dbReference>
<feature type="region of interest" description="Disordered" evidence="1">
    <location>
        <begin position="1"/>
        <end position="32"/>
    </location>
</feature>
<accession>A0A9X1SY82</accession>
<dbReference type="AlphaFoldDB" id="A0A9X1SY82"/>
<feature type="region of interest" description="Disordered" evidence="1">
    <location>
        <begin position="90"/>
        <end position="130"/>
    </location>
</feature>